<dbReference type="SUPFAM" id="SSF50969">
    <property type="entry name" value="YVTN repeat-like/Quinoprotein amine dehydrogenase"/>
    <property type="match status" value="1"/>
</dbReference>
<dbReference type="Pfam" id="PF05096">
    <property type="entry name" value="Glu_cyclase_2"/>
    <property type="match status" value="1"/>
</dbReference>
<dbReference type="Proteomes" id="UP000645517">
    <property type="component" value="Unassembled WGS sequence"/>
</dbReference>
<evidence type="ECO:0000313" key="3">
    <source>
        <dbReference type="Proteomes" id="UP000645517"/>
    </source>
</evidence>
<dbReference type="InterPro" id="IPR015943">
    <property type="entry name" value="WD40/YVTN_repeat-like_dom_sf"/>
</dbReference>
<keyword evidence="3" id="KW-1185">Reference proteome</keyword>
<dbReference type="PANTHER" id="PTHR31270:SF1">
    <property type="entry name" value="GLUTAMINYL-PEPTIDE CYCLOTRANSFERASE"/>
    <property type="match status" value="1"/>
</dbReference>
<dbReference type="EMBL" id="BMOR01000003">
    <property type="protein sequence ID" value="GGN34147.1"/>
    <property type="molecule type" value="Genomic_DNA"/>
</dbReference>
<keyword evidence="1" id="KW-0732">Signal</keyword>
<protein>
    <submittedName>
        <fullName evidence="2">Glutamine cyclotransferase</fullName>
    </submittedName>
</protein>
<name>A0ABQ2J0T2_9DEIO</name>
<gene>
    <name evidence="2" type="ORF">GCM10010842_12460</name>
</gene>
<dbReference type="Gene3D" id="2.130.10.10">
    <property type="entry name" value="YVTN repeat-like/Quinoprotein amine dehydrogenase"/>
    <property type="match status" value="1"/>
</dbReference>
<accession>A0ABQ2J0T2</accession>
<proteinExistence type="predicted"/>
<sequence>MGVRSGALLLPCLLLTLSASPSAAQSVGTPVLTPTVTARYPHDRAAFTQGLQYLGGGTLLESTGVVGQSGVRRVDLKTGKVLARVATPIAGAFGEGVTALNGVVYHLTWEDGVAITFDAATLKETGRYRYSGEGWGLTTDGRALIMSNGSPTLVWRDPKTFRVKRSVQVTDAGQPVKNLNELEYVQGSVYANVWLTDRVARIDPQTGKVTAWIDVSALTREVSAAAAKAGHTLTFDDVPNGIAFVPERGTLLLTGKRWPTVFEVKLPGVKAEDPGTTGRARTRR</sequence>
<evidence type="ECO:0000313" key="2">
    <source>
        <dbReference type="EMBL" id="GGN34147.1"/>
    </source>
</evidence>
<evidence type="ECO:0000256" key="1">
    <source>
        <dbReference type="SAM" id="SignalP"/>
    </source>
</evidence>
<feature type="signal peptide" evidence="1">
    <location>
        <begin position="1"/>
        <end position="23"/>
    </location>
</feature>
<feature type="chain" id="PRO_5047242796" evidence="1">
    <location>
        <begin position="24"/>
        <end position="284"/>
    </location>
</feature>
<reference evidence="3" key="1">
    <citation type="journal article" date="2019" name="Int. J. Syst. Evol. Microbiol.">
        <title>The Global Catalogue of Microorganisms (GCM) 10K type strain sequencing project: providing services to taxonomists for standard genome sequencing and annotation.</title>
        <authorList>
            <consortium name="The Broad Institute Genomics Platform"/>
            <consortium name="The Broad Institute Genome Sequencing Center for Infectious Disease"/>
            <person name="Wu L."/>
            <person name="Ma J."/>
        </authorList>
    </citation>
    <scope>NUCLEOTIDE SEQUENCE [LARGE SCALE GENOMIC DNA]</scope>
    <source>
        <strain evidence="3">JCM 16918</strain>
    </source>
</reference>
<dbReference type="InterPro" id="IPR007788">
    <property type="entry name" value="QCT"/>
</dbReference>
<organism evidence="2 3">
    <name type="scientific">Deinococcus daejeonensis</name>
    <dbReference type="NCBI Taxonomy" id="1007098"/>
    <lineage>
        <taxon>Bacteria</taxon>
        <taxon>Thermotogati</taxon>
        <taxon>Deinococcota</taxon>
        <taxon>Deinococci</taxon>
        <taxon>Deinococcales</taxon>
        <taxon>Deinococcaceae</taxon>
        <taxon>Deinococcus</taxon>
    </lineage>
</organism>
<dbReference type="PANTHER" id="PTHR31270">
    <property type="entry name" value="GLUTAMINYL-PEPTIDE CYCLOTRANSFERASE"/>
    <property type="match status" value="1"/>
</dbReference>
<dbReference type="InterPro" id="IPR011044">
    <property type="entry name" value="Quino_amine_DH_bsu"/>
</dbReference>
<comment type="caution">
    <text evidence="2">The sequence shown here is derived from an EMBL/GenBank/DDBJ whole genome shotgun (WGS) entry which is preliminary data.</text>
</comment>